<dbReference type="Proteomes" id="UP000634136">
    <property type="component" value="Unassembled WGS sequence"/>
</dbReference>
<name>A0A834WSW8_9FABA</name>
<dbReference type="GO" id="GO:0008270">
    <property type="term" value="F:zinc ion binding"/>
    <property type="evidence" value="ECO:0007669"/>
    <property type="project" value="UniProtKB-KW"/>
</dbReference>
<dbReference type="GO" id="GO:0003676">
    <property type="term" value="F:nucleic acid binding"/>
    <property type="evidence" value="ECO:0007669"/>
    <property type="project" value="InterPro"/>
</dbReference>
<feature type="compositionally biased region" description="Acidic residues" evidence="2">
    <location>
        <begin position="89"/>
        <end position="103"/>
    </location>
</feature>
<sequence>MARGKLSSEESDLYARSNKKVKTAGEQGDPIELLHSGVQPHDNGGDQGSGLTLEVQGFVSFKDKLCSTPTDAYSVRDEQMSLSESESSSSDEESEAESEEEGGLDIPVLEYSQEEYDQWCLPWRLTLGKFARICVELNLKRKLVPHVVIRGRCYGVEYEGLHLICFHCGKYGHQKGVCPDLKVQSENAAGMGPSSSGGKGTVVEQEGKGGSMVPASSEVDQNHQCDENGKVDGLGNNVHYGPWMQVRKHNRRRDSAARVDKQKGVVEGRQSQSEPKPTIVNIEVEKSLRKDPIIHRAGRDSRMDTFENPVFRLEHGAGTKKLDVVSIIPGQGPRESAEHDHAKSLINMGVLKEGVLYPDRPPDLNVELMEVGDEEGCDNDDLQMQEVEVAAPTAGF</sequence>
<evidence type="ECO:0000313" key="5">
    <source>
        <dbReference type="Proteomes" id="UP000634136"/>
    </source>
</evidence>
<evidence type="ECO:0000313" key="4">
    <source>
        <dbReference type="EMBL" id="KAF7831790.1"/>
    </source>
</evidence>
<feature type="domain" description="CCHC-type" evidence="3">
    <location>
        <begin position="165"/>
        <end position="180"/>
    </location>
</feature>
<feature type="region of interest" description="Disordered" evidence="2">
    <location>
        <begin position="1"/>
        <end position="51"/>
    </location>
</feature>
<feature type="region of interest" description="Disordered" evidence="2">
    <location>
        <begin position="247"/>
        <end position="275"/>
    </location>
</feature>
<keyword evidence="1" id="KW-0862">Zinc</keyword>
<proteinExistence type="predicted"/>
<dbReference type="InterPro" id="IPR001878">
    <property type="entry name" value="Znf_CCHC"/>
</dbReference>
<evidence type="ECO:0000256" key="2">
    <source>
        <dbReference type="SAM" id="MobiDB-lite"/>
    </source>
</evidence>
<organism evidence="4 5">
    <name type="scientific">Senna tora</name>
    <dbReference type="NCBI Taxonomy" id="362788"/>
    <lineage>
        <taxon>Eukaryota</taxon>
        <taxon>Viridiplantae</taxon>
        <taxon>Streptophyta</taxon>
        <taxon>Embryophyta</taxon>
        <taxon>Tracheophyta</taxon>
        <taxon>Spermatophyta</taxon>
        <taxon>Magnoliopsida</taxon>
        <taxon>eudicotyledons</taxon>
        <taxon>Gunneridae</taxon>
        <taxon>Pentapetalae</taxon>
        <taxon>rosids</taxon>
        <taxon>fabids</taxon>
        <taxon>Fabales</taxon>
        <taxon>Fabaceae</taxon>
        <taxon>Caesalpinioideae</taxon>
        <taxon>Cassia clade</taxon>
        <taxon>Senna</taxon>
    </lineage>
</organism>
<comment type="caution">
    <text evidence="4">The sequence shown here is derived from an EMBL/GenBank/DDBJ whole genome shotgun (WGS) entry which is preliminary data.</text>
</comment>
<keyword evidence="1" id="KW-0479">Metal-binding</keyword>
<accession>A0A834WSW8</accession>
<feature type="compositionally biased region" description="Basic and acidic residues" evidence="2">
    <location>
        <begin position="253"/>
        <end position="266"/>
    </location>
</feature>
<reference evidence="4" key="1">
    <citation type="submission" date="2020-09" db="EMBL/GenBank/DDBJ databases">
        <title>Genome-Enabled Discovery of Anthraquinone Biosynthesis in Senna tora.</title>
        <authorList>
            <person name="Kang S.-H."/>
            <person name="Pandey R.P."/>
            <person name="Lee C.-M."/>
            <person name="Sim J.-S."/>
            <person name="Jeong J.-T."/>
            <person name="Choi B.-S."/>
            <person name="Jung M."/>
            <person name="Ginzburg D."/>
            <person name="Zhao K."/>
            <person name="Won S.Y."/>
            <person name="Oh T.-J."/>
            <person name="Yu Y."/>
            <person name="Kim N.-H."/>
            <person name="Lee O.R."/>
            <person name="Lee T.-H."/>
            <person name="Bashyal P."/>
            <person name="Kim T.-S."/>
            <person name="Lee W.-H."/>
            <person name="Kawkins C."/>
            <person name="Kim C.-K."/>
            <person name="Kim J.S."/>
            <person name="Ahn B.O."/>
            <person name="Rhee S.Y."/>
            <person name="Sohng J.K."/>
        </authorList>
    </citation>
    <scope>NUCLEOTIDE SEQUENCE</scope>
    <source>
        <tissue evidence="4">Leaf</tissue>
    </source>
</reference>
<keyword evidence="5" id="KW-1185">Reference proteome</keyword>
<evidence type="ECO:0000256" key="1">
    <source>
        <dbReference type="PROSITE-ProRule" id="PRU00047"/>
    </source>
</evidence>
<feature type="region of interest" description="Disordered" evidence="2">
    <location>
        <begin position="188"/>
        <end position="232"/>
    </location>
</feature>
<protein>
    <submittedName>
        <fullName evidence="4">LIM domain-containing protein A-like</fullName>
    </submittedName>
</protein>
<feature type="compositionally biased region" description="Basic and acidic residues" evidence="2">
    <location>
        <begin position="220"/>
        <end position="230"/>
    </location>
</feature>
<dbReference type="EMBL" id="JAAIUW010000005">
    <property type="protein sequence ID" value="KAF7831790.1"/>
    <property type="molecule type" value="Genomic_DNA"/>
</dbReference>
<feature type="region of interest" description="Disordered" evidence="2">
    <location>
        <begin position="76"/>
        <end position="106"/>
    </location>
</feature>
<keyword evidence="1" id="KW-0863">Zinc-finger</keyword>
<dbReference type="PROSITE" id="PS50158">
    <property type="entry name" value="ZF_CCHC"/>
    <property type="match status" value="1"/>
</dbReference>
<dbReference type="PANTHER" id="PTHR31286">
    <property type="entry name" value="GLYCINE-RICH CELL WALL STRUCTURAL PROTEIN 1.8-LIKE"/>
    <property type="match status" value="1"/>
</dbReference>
<dbReference type="AlphaFoldDB" id="A0A834WSW8"/>
<evidence type="ECO:0000259" key="3">
    <source>
        <dbReference type="PROSITE" id="PS50158"/>
    </source>
</evidence>
<gene>
    <name evidence="4" type="ORF">G2W53_014123</name>
</gene>
<dbReference type="OrthoDB" id="1096772at2759"/>
<dbReference type="InterPro" id="IPR040256">
    <property type="entry name" value="At4g02000-like"/>
</dbReference>
<dbReference type="PANTHER" id="PTHR31286:SF99">
    <property type="entry name" value="DUF4283 DOMAIN-CONTAINING PROTEIN"/>
    <property type="match status" value="1"/>
</dbReference>